<organism evidence="2 3">
    <name type="scientific">Virgibacillus salarius</name>
    <dbReference type="NCBI Taxonomy" id="447199"/>
    <lineage>
        <taxon>Bacteria</taxon>
        <taxon>Bacillati</taxon>
        <taxon>Bacillota</taxon>
        <taxon>Bacilli</taxon>
        <taxon>Bacillales</taxon>
        <taxon>Bacillaceae</taxon>
        <taxon>Virgibacillus</taxon>
    </lineage>
</organism>
<dbReference type="AlphaFoldDB" id="A0A941DST7"/>
<dbReference type="Proteomes" id="UP000675284">
    <property type="component" value="Unassembled WGS sequence"/>
</dbReference>
<accession>A0A941DST7</accession>
<evidence type="ECO:0000313" key="2">
    <source>
        <dbReference type="EMBL" id="MBR7794742.1"/>
    </source>
</evidence>
<dbReference type="RefSeq" id="WP_080668723.1">
    <property type="nucleotide sequence ID" value="NZ_BAAACY010000143.1"/>
</dbReference>
<dbReference type="InterPro" id="IPR015001">
    <property type="entry name" value="DUF1850"/>
</dbReference>
<dbReference type="EMBL" id="JAGSOT010000003">
    <property type="protein sequence ID" value="MBR7794742.1"/>
    <property type="molecule type" value="Genomic_DNA"/>
</dbReference>
<evidence type="ECO:0000256" key="1">
    <source>
        <dbReference type="SAM" id="Phobius"/>
    </source>
</evidence>
<keyword evidence="3" id="KW-1185">Reference proteome</keyword>
<keyword evidence="1" id="KW-1133">Transmembrane helix</keyword>
<gene>
    <name evidence="2" type="ORF">KCX74_01645</name>
</gene>
<sequence>MSRLKWIVITIIMVGLGVLLVPVNAILVSQGTTITYAFLQNDDVFSLQWIHSVEKEAWVENFIVDDQIISLDSTKFKTFGAGVPTWSEHSTEVQDGWVYMQIDRVIGAELVLRSSLMNDYQLIYQKKRYPLEASNMAYIIEAKQAPLFFILWTTVKEMVG</sequence>
<reference evidence="2" key="1">
    <citation type="submission" date="2021-04" db="EMBL/GenBank/DDBJ databases">
        <title>Isolation and polyphasic classification of algal microorganism.</title>
        <authorList>
            <person name="Wang S."/>
        </authorList>
    </citation>
    <scope>NUCLEOTIDE SEQUENCE</scope>
    <source>
        <strain evidence="2">720a</strain>
    </source>
</reference>
<dbReference type="Pfam" id="PF08905">
    <property type="entry name" value="DUF1850"/>
    <property type="match status" value="1"/>
</dbReference>
<protein>
    <submittedName>
        <fullName evidence="2">DUF1850 domain-containing protein</fullName>
    </submittedName>
</protein>
<keyword evidence="1" id="KW-0472">Membrane</keyword>
<proteinExistence type="predicted"/>
<name>A0A941DST7_9BACI</name>
<comment type="caution">
    <text evidence="2">The sequence shown here is derived from an EMBL/GenBank/DDBJ whole genome shotgun (WGS) entry which is preliminary data.</text>
</comment>
<keyword evidence="1" id="KW-0812">Transmembrane</keyword>
<feature type="transmembrane region" description="Helical" evidence="1">
    <location>
        <begin position="6"/>
        <end position="28"/>
    </location>
</feature>
<evidence type="ECO:0000313" key="3">
    <source>
        <dbReference type="Proteomes" id="UP000675284"/>
    </source>
</evidence>